<evidence type="ECO:0000313" key="2">
    <source>
        <dbReference type="Proteomes" id="UP000202440"/>
    </source>
</evidence>
<dbReference type="AlphaFoldDB" id="A0A222FDX7"/>
<gene>
    <name evidence="1" type="ORF">CHH28_00730</name>
</gene>
<dbReference type="InterPro" id="IPR024492">
    <property type="entry name" value="DUF2764"/>
</dbReference>
<keyword evidence="2" id="KW-1185">Reference proteome</keyword>
<dbReference type="KEGG" id="bsan:CHH28_00730"/>
<dbReference type="Pfam" id="PF10962">
    <property type="entry name" value="DUF2764"/>
    <property type="match status" value="1"/>
</dbReference>
<evidence type="ECO:0000313" key="1">
    <source>
        <dbReference type="EMBL" id="ASP37295.1"/>
    </source>
</evidence>
<organism evidence="1 2">
    <name type="scientific">Bacterioplanes sanyensis</name>
    <dbReference type="NCBI Taxonomy" id="1249553"/>
    <lineage>
        <taxon>Bacteria</taxon>
        <taxon>Pseudomonadati</taxon>
        <taxon>Pseudomonadota</taxon>
        <taxon>Gammaproteobacteria</taxon>
        <taxon>Oceanospirillales</taxon>
        <taxon>Oceanospirillaceae</taxon>
        <taxon>Bacterioplanes</taxon>
    </lineage>
</organism>
<sequence length="233" mass="27520">MSAAAPYITLISSLPRHDVLFAEQQTPLSRIKLNQRLTMLSEHHRQQLTLVEQVLHWDTWPAAMPHAQVVQRIRAHLQQIEAADVRELIHEKLDLRTVIGALRYRLRQTQQASSQPPSGDWAVSRYRDVIVRHWHEEDFHLSQAFPWLLEALALMRQQQTLQLEQLIMRQAWQTLNRHMPEDEFSFMAVVQYVMKWHLIERWNRRDGAVAQQRFTQLIRSALKTVGSTAHEHE</sequence>
<accession>A0A222FDX7</accession>
<proteinExistence type="predicted"/>
<protein>
    <recommendedName>
        <fullName evidence="3">DUF2764 domain-containing protein</fullName>
    </recommendedName>
</protein>
<dbReference type="RefSeq" id="WP_094058513.1">
    <property type="nucleotide sequence ID" value="NZ_CP022530.1"/>
</dbReference>
<reference evidence="1 2" key="1">
    <citation type="submission" date="2017-07" db="EMBL/GenBank/DDBJ databases">
        <title>Annotated genome sequence of Bacterioplanes sanyensis isolated from Red Sea.</title>
        <authorList>
            <person name="Rehman Z.U."/>
        </authorList>
    </citation>
    <scope>NUCLEOTIDE SEQUENCE [LARGE SCALE GENOMIC DNA]</scope>
    <source>
        <strain evidence="1 2">NV9</strain>
    </source>
</reference>
<name>A0A222FDX7_9GAMM</name>
<evidence type="ECO:0008006" key="3">
    <source>
        <dbReference type="Google" id="ProtNLM"/>
    </source>
</evidence>
<dbReference type="Proteomes" id="UP000202440">
    <property type="component" value="Chromosome"/>
</dbReference>
<dbReference type="EMBL" id="CP022530">
    <property type="protein sequence ID" value="ASP37295.1"/>
    <property type="molecule type" value="Genomic_DNA"/>
</dbReference>
<dbReference type="OrthoDB" id="556081at2"/>